<dbReference type="InterPro" id="IPR011010">
    <property type="entry name" value="DNA_brk_join_enz"/>
</dbReference>
<reference evidence="3" key="1">
    <citation type="submission" date="2016-08" db="EMBL/GenBank/DDBJ databases">
        <authorList>
            <person name="Tokovenko B."/>
            <person name="Kalinowski J."/>
        </authorList>
    </citation>
    <scope>NUCLEOTIDE SEQUENCE [LARGE SCALE GENOMIC DNA]</scope>
    <source>
        <strain evidence="3">UTMC102</strain>
    </source>
</reference>
<dbReference type="Gene3D" id="1.10.443.10">
    <property type="entry name" value="Intergrase catalytic core"/>
    <property type="match status" value="1"/>
</dbReference>
<dbReference type="SUPFAM" id="SSF56349">
    <property type="entry name" value="DNA breaking-rejoining enzymes"/>
    <property type="match status" value="1"/>
</dbReference>
<protein>
    <submittedName>
        <fullName evidence="2">Uncharacterized protein</fullName>
    </submittedName>
</protein>
<dbReference type="STRING" id="501010.NOSIN_15720"/>
<evidence type="ECO:0000256" key="1">
    <source>
        <dbReference type="ARBA" id="ARBA00023172"/>
    </source>
</evidence>
<proteinExistence type="predicted"/>
<evidence type="ECO:0000313" key="3">
    <source>
        <dbReference type="Proteomes" id="UP000189004"/>
    </source>
</evidence>
<keyword evidence="1" id="KW-0233">DNA recombination</keyword>
<name>A0A1V3C2W0_9ACTN</name>
<dbReference type="AlphaFoldDB" id="A0A1V3C2W0"/>
<comment type="caution">
    <text evidence="2">The sequence shown here is derived from an EMBL/GenBank/DDBJ whole genome shotgun (WGS) entry which is preliminary data.</text>
</comment>
<dbReference type="InterPro" id="IPR013762">
    <property type="entry name" value="Integrase-like_cat_sf"/>
</dbReference>
<dbReference type="Proteomes" id="UP000189004">
    <property type="component" value="Unassembled WGS sequence"/>
</dbReference>
<evidence type="ECO:0000313" key="2">
    <source>
        <dbReference type="EMBL" id="OOC55075.1"/>
    </source>
</evidence>
<dbReference type="GO" id="GO:0003677">
    <property type="term" value="F:DNA binding"/>
    <property type="evidence" value="ECO:0007669"/>
    <property type="project" value="InterPro"/>
</dbReference>
<dbReference type="GO" id="GO:0006310">
    <property type="term" value="P:DNA recombination"/>
    <property type="evidence" value="ECO:0007669"/>
    <property type="project" value="UniProtKB-KW"/>
</dbReference>
<keyword evidence="3" id="KW-1185">Reference proteome</keyword>
<accession>A0A1V3C2W0</accession>
<gene>
    <name evidence="2" type="ORF">NOSIN_15720</name>
</gene>
<dbReference type="RefSeq" id="WP_227015029.1">
    <property type="nucleotide sequence ID" value="NZ_MCOK01000001.1"/>
</dbReference>
<dbReference type="GO" id="GO:0015074">
    <property type="term" value="P:DNA integration"/>
    <property type="evidence" value="ECO:0007669"/>
    <property type="project" value="InterPro"/>
</dbReference>
<sequence length="73" mass="7977">MELEVVQAVLRHASIVLTMDTYASVLPEVAREAAERTAWLVLRDAGKTGRHTRGVVGGAWCWSHQCGDASEVK</sequence>
<organism evidence="2 3">
    <name type="scientific">Nocardiopsis sinuspersici</name>
    <dbReference type="NCBI Taxonomy" id="501010"/>
    <lineage>
        <taxon>Bacteria</taxon>
        <taxon>Bacillati</taxon>
        <taxon>Actinomycetota</taxon>
        <taxon>Actinomycetes</taxon>
        <taxon>Streptosporangiales</taxon>
        <taxon>Nocardiopsidaceae</taxon>
        <taxon>Nocardiopsis</taxon>
    </lineage>
</organism>
<dbReference type="EMBL" id="MCOK01000001">
    <property type="protein sequence ID" value="OOC55075.1"/>
    <property type="molecule type" value="Genomic_DNA"/>
</dbReference>